<proteinExistence type="predicted"/>
<dbReference type="Gene3D" id="2.30.30.760">
    <property type="match status" value="1"/>
</dbReference>
<dbReference type="InterPro" id="IPR013974">
    <property type="entry name" value="SAF"/>
</dbReference>
<dbReference type="PANTHER" id="PTHR36307">
    <property type="entry name" value="FLAGELLA BASAL BODY P-RING FORMATION PROTEIN FLGA"/>
    <property type="match status" value="1"/>
</dbReference>
<dbReference type="EMBL" id="CP000463">
    <property type="protein sequence ID" value="ABJ05486.1"/>
    <property type="molecule type" value="Genomic_DNA"/>
</dbReference>
<dbReference type="HOGENOM" id="CLU_061553_1_0_5"/>
<dbReference type="GO" id="GO:0044780">
    <property type="term" value="P:bacterial-type flagellum assembly"/>
    <property type="evidence" value="ECO:0007669"/>
    <property type="project" value="InterPro"/>
</dbReference>
<dbReference type="Pfam" id="PF13144">
    <property type="entry name" value="ChapFlgA"/>
    <property type="match status" value="1"/>
</dbReference>
<evidence type="ECO:0000313" key="6">
    <source>
        <dbReference type="EMBL" id="ABJ05486.1"/>
    </source>
</evidence>
<dbReference type="CDD" id="cd11614">
    <property type="entry name" value="SAF_CpaB_FlgA_like"/>
    <property type="match status" value="1"/>
</dbReference>
<evidence type="ECO:0000256" key="4">
    <source>
        <dbReference type="SAM" id="SignalP"/>
    </source>
</evidence>
<evidence type="ECO:0000256" key="1">
    <source>
        <dbReference type="ARBA" id="ARBA00004418"/>
    </source>
</evidence>
<evidence type="ECO:0000256" key="2">
    <source>
        <dbReference type="ARBA" id="ARBA00022729"/>
    </source>
</evidence>
<dbReference type="Gene3D" id="3.90.1210.10">
    <property type="entry name" value="Antifreeze-like/N-acetylneuraminic acid synthase C-terminal domain"/>
    <property type="match status" value="1"/>
</dbReference>
<comment type="subcellular location">
    <subcellularLocation>
        <location evidence="1">Periplasm</location>
    </subcellularLocation>
</comment>
<reference evidence="6" key="1">
    <citation type="submission" date="2006-09" db="EMBL/GenBank/DDBJ databases">
        <title>Complete sequence of Rhodopseudomonas palustris BisA53.</title>
        <authorList>
            <consortium name="US DOE Joint Genome Institute"/>
            <person name="Copeland A."/>
            <person name="Lucas S."/>
            <person name="Lapidus A."/>
            <person name="Barry K."/>
            <person name="Detter J.C."/>
            <person name="Glavina del Rio T."/>
            <person name="Hammon N."/>
            <person name="Israni S."/>
            <person name="Dalin E."/>
            <person name="Tice H."/>
            <person name="Pitluck S."/>
            <person name="Chain P."/>
            <person name="Malfatti S."/>
            <person name="Shin M."/>
            <person name="Vergez L."/>
            <person name="Schmutz J."/>
            <person name="Larimer F."/>
            <person name="Land M."/>
            <person name="Hauser L."/>
            <person name="Pelletier D.A."/>
            <person name="Kyrpides N."/>
            <person name="Kim E."/>
            <person name="Harwood C.S."/>
            <person name="Oda Y."/>
            <person name="Richardson P."/>
        </authorList>
    </citation>
    <scope>NUCLEOTIDE SEQUENCE [LARGE SCALE GENOMIC DNA]</scope>
    <source>
        <strain evidence="6">BisA53</strain>
    </source>
</reference>
<keyword evidence="3" id="KW-0574">Periplasm</keyword>
<sequence length="352" mass="37248">MMAHRSLLFALALPLTLGFAALGVSAGQAPAEETLAAPVLRAHVTVNSDVVLIGDVIENAGVAAKIAIYRAPDLGTTGALPTAKLLSALRAHRVIGVDTRDIREVMVTRGARTLESQEIENEVLRALARNNGRADAANFNLKFDRDPQTMQLDPSHVGAMEPVAVRHDPRSGRFEVSFEIADETGLAPTKLRFTGTAIETVETAVLLRGLERNEVVKASDVVLERRPKAEVGGDVLGRDGVIGMQARRSLRAGQPLRGADLGKPDLVQRDQGVTLTYETTGIYLTVRGKAMENGAEGDVVNVVNLQSKRTVSGIVIGRGQVSISAAQPRVVAASAQVAETVSAAAPAARQPE</sequence>
<dbReference type="AlphaFoldDB" id="Q07RE8"/>
<dbReference type="PANTHER" id="PTHR36307:SF1">
    <property type="entry name" value="FLAGELLA BASAL BODY P-RING FORMATION PROTEIN FLGA"/>
    <property type="match status" value="1"/>
</dbReference>
<keyword evidence="2 4" id="KW-0732">Signal</keyword>
<gene>
    <name evidence="6" type="ordered locus">RPE_1536</name>
</gene>
<dbReference type="SMART" id="SM00858">
    <property type="entry name" value="SAF"/>
    <property type="match status" value="1"/>
</dbReference>
<organism evidence="6">
    <name type="scientific">Rhodopseudomonas palustris (strain BisA53)</name>
    <dbReference type="NCBI Taxonomy" id="316055"/>
    <lineage>
        <taxon>Bacteria</taxon>
        <taxon>Pseudomonadati</taxon>
        <taxon>Pseudomonadota</taxon>
        <taxon>Alphaproteobacteria</taxon>
        <taxon>Hyphomicrobiales</taxon>
        <taxon>Nitrobacteraceae</taxon>
        <taxon>Rhodopseudomonas</taxon>
    </lineage>
</organism>
<dbReference type="GO" id="GO:0042597">
    <property type="term" value="C:periplasmic space"/>
    <property type="evidence" value="ECO:0007669"/>
    <property type="project" value="UniProtKB-SubCell"/>
</dbReference>
<dbReference type="KEGG" id="rpe:RPE_1536"/>
<feature type="domain" description="SAF" evidence="5">
    <location>
        <begin position="201"/>
        <end position="262"/>
    </location>
</feature>
<evidence type="ECO:0000256" key="3">
    <source>
        <dbReference type="ARBA" id="ARBA00022764"/>
    </source>
</evidence>
<dbReference type="OrthoDB" id="5323072at2"/>
<feature type="chain" id="PRO_5004165825" evidence="4">
    <location>
        <begin position="27"/>
        <end position="352"/>
    </location>
</feature>
<feature type="signal peptide" evidence="4">
    <location>
        <begin position="1"/>
        <end position="26"/>
    </location>
</feature>
<accession>Q07RE8</accession>
<dbReference type="STRING" id="316055.RPE_1536"/>
<dbReference type="InterPro" id="IPR039246">
    <property type="entry name" value="Flagellar_FlgA"/>
</dbReference>
<name>Q07RE8_RHOP5</name>
<dbReference type="eggNOG" id="COG1261">
    <property type="taxonomic scope" value="Bacteria"/>
</dbReference>
<protein>
    <submittedName>
        <fullName evidence="6">Flageller protein FlgA</fullName>
    </submittedName>
</protein>
<dbReference type="NCBIfam" id="TIGR03170">
    <property type="entry name" value="flgA_cterm"/>
    <property type="match status" value="1"/>
</dbReference>
<evidence type="ECO:0000259" key="5">
    <source>
        <dbReference type="SMART" id="SM00858"/>
    </source>
</evidence>
<dbReference type="InterPro" id="IPR017585">
    <property type="entry name" value="SAF_FlgA"/>
</dbReference>